<feature type="repeat" description="ANK" evidence="3">
    <location>
        <begin position="183"/>
        <end position="205"/>
    </location>
</feature>
<dbReference type="InterPro" id="IPR002110">
    <property type="entry name" value="Ankyrin_rpt"/>
</dbReference>
<dbReference type="SUPFAM" id="SSF48403">
    <property type="entry name" value="Ankyrin repeat"/>
    <property type="match status" value="2"/>
</dbReference>
<dbReference type="PANTHER" id="PTHR24173:SF74">
    <property type="entry name" value="ANKYRIN REPEAT DOMAIN-CONTAINING PROTEIN 16"/>
    <property type="match status" value="1"/>
</dbReference>
<dbReference type="Proteomes" id="UP001075354">
    <property type="component" value="Chromosome 6"/>
</dbReference>
<sequence length="344" mass="37020">MAQETKNRVVALARKSNISEMDLLLKSENIQWTDCRYHSGDTPLHIAAQLGNVVVIRYLLNISGTAADTVNVTNLAGKTALHEACQNSQPDAVAALLSQGANARAIKQADWTPLMLACTKKGEKALACCRLLLEVGGPVLLDDRNKDGWDALHIAVREGDTKIVKELLAAVTDLEKTSSKSKNGRTPLHTAALHGCHVVVKQLLDINNVDCSVKDSCGSTPLHDAVRSGSLETFKVLVEAGADLTVINNEGYGILHMAAQTGQIPVLEHIIKEVGPTSSMCSKLGSKTTPLHCAVRAGQVQALRVLLKFGADPMILDSWGRSCYDIIPEKNAIEVEKVLNSIRK</sequence>
<evidence type="ECO:0000256" key="2">
    <source>
        <dbReference type="ARBA" id="ARBA00023043"/>
    </source>
</evidence>
<feature type="repeat" description="ANK" evidence="3">
    <location>
        <begin position="76"/>
        <end position="108"/>
    </location>
</feature>
<dbReference type="PRINTS" id="PR01415">
    <property type="entry name" value="ANKYRIN"/>
</dbReference>
<evidence type="ECO:0000313" key="5">
    <source>
        <dbReference type="Proteomes" id="UP001075354"/>
    </source>
</evidence>
<reference evidence="4" key="1">
    <citation type="submission" date="2022-12" db="EMBL/GenBank/DDBJ databases">
        <title>Chromosome-level genome assembly of the bean flower thrips Megalurothrips usitatus.</title>
        <authorList>
            <person name="Ma L."/>
            <person name="Liu Q."/>
            <person name="Li H."/>
            <person name="Cai W."/>
        </authorList>
    </citation>
    <scope>NUCLEOTIDE SEQUENCE</scope>
    <source>
        <strain evidence="4">Cailab_2022a</strain>
    </source>
</reference>
<dbReference type="Pfam" id="PF12796">
    <property type="entry name" value="Ank_2"/>
    <property type="match status" value="3"/>
</dbReference>
<dbReference type="PANTHER" id="PTHR24173">
    <property type="entry name" value="ANKYRIN REPEAT CONTAINING"/>
    <property type="match status" value="1"/>
</dbReference>
<keyword evidence="1" id="KW-0677">Repeat</keyword>
<evidence type="ECO:0000256" key="1">
    <source>
        <dbReference type="ARBA" id="ARBA00022737"/>
    </source>
</evidence>
<dbReference type="Gene3D" id="1.25.40.20">
    <property type="entry name" value="Ankyrin repeat-containing domain"/>
    <property type="match status" value="2"/>
</dbReference>
<dbReference type="PROSITE" id="PS50088">
    <property type="entry name" value="ANK_REPEAT"/>
    <property type="match status" value="6"/>
</dbReference>
<feature type="repeat" description="ANK" evidence="3">
    <location>
        <begin position="147"/>
        <end position="179"/>
    </location>
</feature>
<dbReference type="SMART" id="SM00248">
    <property type="entry name" value="ANK"/>
    <property type="match status" value="8"/>
</dbReference>
<evidence type="ECO:0008006" key="6">
    <source>
        <dbReference type="Google" id="ProtNLM"/>
    </source>
</evidence>
<feature type="repeat" description="ANK" evidence="3">
    <location>
        <begin position="39"/>
        <end position="61"/>
    </location>
</feature>
<dbReference type="PROSITE" id="PS50297">
    <property type="entry name" value="ANK_REP_REGION"/>
    <property type="match status" value="6"/>
</dbReference>
<dbReference type="InterPro" id="IPR036770">
    <property type="entry name" value="Ankyrin_rpt-contain_sf"/>
</dbReference>
<protein>
    <recommendedName>
        <fullName evidence="6">Ankyrin repeat domain-containing protein 16-like</fullName>
    </recommendedName>
</protein>
<evidence type="ECO:0000313" key="4">
    <source>
        <dbReference type="EMBL" id="KAJ1527256.1"/>
    </source>
</evidence>
<accession>A0AAV7XNF2</accession>
<feature type="repeat" description="ANK" evidence="3">
    <location>
        <begin position="217"/>
        <end position="249"/>
    </location>
</feature>
<organism evidence="4 5">
    <name type="scientific">Megalurothrips usitatus</name>
    <name type="common">bean blossom thrips</name>
    <dbReference type="NCBI Taxonomy" id="439358"/>
    <lineage>
        <taxon>Eukaryota</taxon>
        <taxon>Metazoa</taxon>
        <taxon>Ecdysozoa</taxon>
        <taxon>Arthropoda</taxon>
        <taxon>Hexapoda</taxon>
        <taxon>Insecta</taxon>
        <taxon>Pterygota</taxon>
        <taxon>Neoptera</taxon>
        <taxon>Paraneoptera</taxon>
        <taxon>Thysanoptera</taxon>
        <taxon>Terebrantia</taxon>
        <taxon>Thripoidea</taxon>
        <taxon>Thripidae</taxon>
        <taxon>Megalurothrips</taxon>
    </lineage>
</organism>
<gene>
    <name evidence="4" type="ORF">ONE63_008781</name>
</gene>
<keyword evidence="2 3" id="KW-0040">ANK repeat</keyword>
<proteinExistence type="predicted"/>
<feature type="repeat" description="ANK" evidence="3">
    <location>
        <begin position="286"/>
        <end position="318"/>
    </location>
</feature>
<keyword evidence="5" id="KW-1185">Reference proteome</keyword>
<comment type="caution">
    <text evidence="4">The sequence shown here is derived from an EMBL/GenBank/DDBJ whole genome shotgun (WGS) entry which is preliminary data.</text>
</comment>
<dbReference type="EMBL" id="JAPTSV010000006">
    <property type="protein sequence ID" value="KAJ1527256.1"/>
    <property type="molecule type" value="Genomic_DNA"/>
</dbReference>
<evidence type="ECO:0000256" key="3">
    <source>
        <dbReference type="PROSITE-ProRule" id="PRU00023"/>
    </source>
</evidence>
<name>A0AAV7XNF2_9NEOP</name>
<dbReference type="Pfam" id="PF00023">
    <property type="entry name" value="Ank"/>
    <property type="match status" value="1"/>
</dbReference>
<dbReference type="AlphaFoldDB" id="A0AAV7XNF2"/>